<dbReference type="AlphaFoldDB" id="A0AAN8FLZ6"/>
<dbReference type="Proteomes" id="UP001331761">
    <property type="component" value="Unassembled WGS sequence"/>
</dbReference>
<name>A0AAN8FLZ6_TRICO</name>
<keyword evidence="2" id="KW-1185">Reference proteome</keyword>
<protein>
    <submittedName>
        <fullName evidence="1">Uncharacterized protein</fullName>
    </submittedName>
</protein>
<dbReference type="EMBL" id="WIXE01004905">
    <property type="protein sequence ID" value="KAK5982611.1"/>
    <property type="molecule type" value="Genomic_DNA"/>
</dbReference>
<comment type="caution">
    <text evidence="1">The sequence shown here is derived from an EMBL/GenBank/DDBJ whole genome shotgun (WGS) entry which is preliminary data.</text>
</comment>
<accession>A0AAN8FLZ6</accession>
<organism evidence="1 2">
    <name type="scientific">Trichostrongylus colubriformis</name>
    <name type="common">Black scour worm</name>
    <dbReference type="NCBI Taxonomy" id="6319"/>
    <lineage>
        <taxon>Eukaryota</taxon>
        <taxon>Metazoa</taxon>
        <taxon>Ecdysozoa</taxon>
        <taxon>Nematoda</taxon>
        <taxon>Chromadorea</taxon>
        <taxon>Rhabditida</taxon>
        <taxon>Rhabditina</taxon>
        <taxon>Rhabditomorpha</taxon>
        <taxon>Strongyloidea</taxon>
        <taxon>Trichostrongylidae</taxon>
        <taxon>Trichostrongylus</taxon>
    </lineage>
</organism>
<reference evidence="1 2" key="1">
    <citation type="submission" date="2019-10" db="EMBL/GenBank/DDBJ databases">
        <title>Assembly and Annotation for the nematode Trichostrongylus colubriformis.</title>
        <authorList>
            <person name="Martin J."/>
        </authorList>
    </citation>
    <scope>NUCLEOTIDE SEQUENCE [LARGE SCALE GENOMIC DNA]</scope>
    <source>
        <strain evidence="1">G859</strain>
        <tissue evidence="1">Whole worm</tissue>
    </source>
</reference>
<evidence type="ECO:0000313" key="2">
    <source>
        <dbReference type="Proteomes" id="UP001331761"/>
    </source>
</evidence>
<gene>
    <name evidence="1" type="ORF">GCK32_014610</name>
</gene>
<sequence>MVVSAGNDGFARVFNPDTGEVVGAVHLQQVLQNDKVRAITWSESRPDLLAIQYFQHPTEFRSIEGGAENTGVGHLDVSLVPSWVSAAPVGTSFAKGGRMATHYREWDDAKQMWHYSVEVKKLLTDSSTHTMYR</sequence>
<proteinExistence type="predicted"/>
<evidence type="ECO:0000313" key="1">
    <source>
        <dbReference type="EMBL" id="KAK5982611.1"/>
    </source>
</evidence>